<evidence type="ECO:0000313" key="2">
    <source>
        <dbReference type="EMBL" id="OLO43662.1"/>
    </source>
</evidence>
<proteinExistence type="predicted"/>
<dbReference type="OrthoDB" id="3259261at2"/>
<evidence type="ECO:0000313" key="3">
    <source>
        <dbReference type="Proteomes" id="UP000186857"/>
    </source>
</evidence>
<comment type="caution">
    <text evidence="2">The sequence shown here is derived from an EMBL/GenBank/DDBJ whole genome shotgun (WGS) entry which is preliminary data.</text>
</comment>
<dbReference type="EMBL" id="MSKJ01000023">
    <property type="protein sequence ID" value="OLO43662.1"/>
    <property type="molecule type" value="Genomic_DNA"/>
</dbReference>
<gene>
    <name evidence="2" type="ORF">BKH29_09705</name>
</gene>
<protein>
    <submittedName>
        <fullName evidence="2">Uncharacterized protein</fullName>
    </submittedName>
</protein>
<dbReference type="Proteomes" id="UP000186857">
    <property type="component" value="Unassembled WGS sequence"/>
</dbReference>
<accession>A0A1Q8V681</accession>
<feature type="region of interest" description="Disordered" evidence="1">
    <location>
        <begin position="25"/>
        <end position="61"/>
    </location>
</feature>
<dbReference type="AlphaFoldDB" id="A0A1Q8V681"/>
<evidence type="ECO:0000256" key="1">
    <source>
        <dbReference type="SAM" id="MobiDB-lite"/>
    </source>
</evidence>
<feature type="compositionally biased region" description="Low complexity" evidence="1">
    <location>
        <begin position="44"/>
        <end position="53"/>
    </location>
</feature>
<reference evidence="2 3" key="1">
    <citation type="submission" date="2016-12" db="EMBL/GenBank/DDBJ databases">
        <title>Genomic Comparison of strains in the 'Actinomyces naeslundii' Group.</title>
        <authorList>
            <person name="Mughal S.R."/>
            <person name="Do T."/>
            <person name="Gilbert S.C."/>
            <person name="Witherden E.A."/>
            <person name="Didelot X."/>
            <person name="Beighton D."/>
        </authorList>
    </citation>
    <scope>NUCLEOTIDE SEQUENCE [LARGE SCALE GENOMIC DNA]</scope>
    <source>
        <strain evidence="2 3">CCUG 33920</strain>
    </source>
</reference>
<name>A0A1Q8V681_9ACTO</name>
<organism evidence="2 3">
    <name type="scientific">Actinomyces oris</name>
    <dbReference type="NCBI Taxonomy" id="544580"/>
    <lineage>
        <taxon>Bacteria</taxon>
        <taxon>Bacillati</taxon>
        <taxon>Actinomycetota</taxon>
        <taxon>Actinomycetes</taxon>
        <taxon>Actinomycetales</taxon>
        <taxon>Actinomycetaceae</taxon>
        <taxon>Actinomyces</taxon>
    </lineage>
</organism>
<sequence length="61" mass="6181">MGALTPEWPGHPAVADVAARAPLPAGLPTARNRIPHRVVGPAEAAGSTTGTGASDEERQGW</sequence>